<dbReference type="AlphaFoldDB" id="E0SRT9"/>
<evidence type="ECO:0000313" key="1">
    <source>
        <dbReference type="EMBL" id="ADM28470.1"/>
    </source>
</evidence>
<dbReference type="HOGENOM" id="CLU_1870704_0_0_2"/>
<proteinExistence type="predicted"/>
<organism evidence="1 2">
    <name type="scientific">Ignisphaera aggregans (strain DSM 17230 / JCM 13409 / AQ1.S1)</name>
    <dbReference type="NCBI Taxonomy" id="583356"/>
    <lineage>
        <taxon>Archaea</taxon>
        <taxon>Thermoproteota</taxon>
        <taxon>Thermoprotei</taxon>
        <taxon>Desulfurococcales</taxon>
        <taxon>Desulfurococcaceae</taxon>
        <taxon>Ignisphaera</taxon>
    </lineage>
</organism>
<dbReference type="STRING" id="583356.Igag_1673"/>
<dbReference type="KEGG" id="iag:Igag_1673"/>
<name>E0SRT9_IGNAA</name>
<reference evidence="1 2" key="1">
    <citation type="journal article" date="2010" name="Stand. Genomic Sci.">
        <title>Complete genome sequence of Ignisphaera aggregans type strain (AQ1.S1).</title>
        <authorList>
            <person name="Goker M."/>
            <person name="Held B."/>
            <person name="Lapidus A."/>
            <person name="Nolan M."/>
            <person name="Spring S."/>
            <person name="Yasawong M."/>
            <person name="Lucas S."/>
            <person name="Glavina Del Rio T."/>
            <person name="Tice H."/>
            <person name="Cheng J.F."/>
            <person name="Goodwin L."/>
            <person name="Tapia R."/>
            <person name="Pitluck S."/>
            <person name="Liolios K."/>
            <person name="Ivanova N."/>
            <person name="Mavromatis K."/>
            <person name="Mikhailova N."/>
            <person name="Pati A."/>
            <person name="Chen A."/>
            <person name="Palaniappan K."/>
            <person name="Brambilla E."/>
            <person name="Land M."/>
            <person name="Hauser L."/>
            <person name="Chang Y.J."/>
            <person name="Jeffries C.D."/>
            <person name="Brettin T."/>
            <person name="Detter J.C."/>
            <person name="Han C."/>
            <person name="Rohde M."/>
            <person name="Sikorski J."/>
            <person name="Woyke T."/>
            <person name="Bristow J."/>
            <person name="Eisen J.A."/>
            <person name="Markowitz V."/>
            <person name="Hugenholtz P."/>
            <person name="Kyrpides N.C."/>
            <person name="Klenk H.P."/>
        </authorList>
    </citation>
    <scope>NUCLEOTIDE SEQUENCE [LARGE SCALE GENOMIC DNA]</scope>
    <source>
        <strain evidence="2">DSM 17230 / JCM 13409 / AQ1.S1</strain>
    </source>
</reference>
<dbReference type="Proteomes" id="UP000001304">
    <property type="component" value="Chromosome"/>
</dbReference>
<gene>
    <name evidence="1" type="ordered locus">Igag_1673</name>
</gene>
<sequence length="136" mass="15469">MTTHEILEKYLWKGFNHSTIYSILHHGISSFSLSIKDIVDEFISILIELAESSGTLCRFGNFIADISLILNMILGIAKENEKLRNILIEKAIKIIEIGFLVIDELRKDRLSCKAIDEGTNTISKILKEVDEILKYS</sequence>
<protein>
    <submittedName>
        <fullName evidence="1">Uncharacterized protein</fullName>
    </submittedName>
</protein>
<keyword evidence="2" id="KW-1185">Reference proteome</keyword>
<accession>E0SRT9</accession>
<dbReference type="BioCyc" id="IAGG583356:GHAH-1660-MONOMER"/>
<dbReference type="EMBL" id="CP002098">
    <property type="protein sequence ID" value="ADM28470.1"/>
    <property type="molecule type" value="Genomic_DNA"/>
</dbReference>
<evidence type="ECO:0000313" key="2">
    <source>
        <dbReference type="Proteomes" id="UP000001304"/>
    </source>
</evidence>